<keyword evidence="5 6" id="KW-0472">Membrane</keyword>
<evidence type="ECO:0000259" key="7">
    <source>
        <dbReference type="Pfam" id="PF10035"/>
    </source>
</evidence>
<dbReference type="InterPro" id="IPR003740">
    <property type="entry name" value="YitT"/>
</dbReference>
<organism evidence="8 9">
    <name type="scientific">Labilibaculum antarcticum</name>
    <dbReference type="NCBI Taxonomy" id="1717717"/>
    <lineage>
        <taxon>Bacteria</taxon>
        <taxon>Pseudomonadati</taxon>
        <taxon>Bacteroidota</taxon>
        <taxon>Bacteroidia</taxon>
        <taxon>Marinilabiliales</taxon>
        <taxon>Marinifilaceae</taxon>
        <taxon>Labilibaculum</taxon>
    </lineage>
</organism>
<feature type="transmembrane region" description="Helical" evidence="6">
    <location>
        <begin position="96"/>
        <end position="118"/>
    </location>
</feature>
<feature type="transmembrane region" description="Helical" evidence="6">
    <location>
        <begin position="49"/>
        <end position="69"/>
    </location>
</feature>
<keyword evidence="2" id="KW-1003">Cell membrane</keyword>
<keyword evidence="9" id="KW-1185">Reference proteome</keyword>
<dbReference type="PANTHER" id="PTHR33545:SF5">
    <property type="entry name" value="UPF0750 MEMBRANE PROTEIN YITT"/>
    <property type="match status" value="1"/>
</dbReference>
<protein>
    <submittedName>
        <fullName evidence="8">Membrane protein</fullName>
    </submittedName>
</protein>
<dbReference type="Pfam" id="PF02588">
    <property type="entry name" value="YitT_membrane"/>
    <property type="match status" value="2"/>
</dbReference>
<dbReference type="Pfam" id="PF10035">
    <property type="entry name" value="DUF2179"/>
    <property type="match status" value="1"/>
</dbReference>
<dbReference type="OrthoDB" id="1422399at2"/>
<sequence>MAFIQKDTFFSGKWFYNYTILIFGALVLAAGFVFFIIPHGIVPGSIYGIGIIINKLTLGLFPHGIFGILNPADYDGFFSGLLYQFMDYSNNLFRKYGGGIPVGVASLAINIPLSLLGIKLLGPRFGIKTFISFILCALFIDTISTWWGLIPLVDDVLLSCIFGGIFIGFGLGLILKAKATSAGSDIIAMIGAKYTGLPLGQLVIYVDSLIVLSSLYIRMDWQIPLYSWIVVFIIGKVTDITLQGSTYEKALFIISDKHEEIRRKINDDFKLNGTIIKGNRTLDLKEKSIIFIVVNRRELSMLQDYIHSIDPIAFVSVMDTNEILGKGFKSLNDNLEENEGIKP</sequence>
<evidence type="ECO:0000256" key="6">
    <source>
        <dbReference type="SAM" id="Phobius"/>
    </source>
</evidence>
<dbReference type="CDD" id="cd16380">
    <property type="entry name" value="YitT_C"/>
    <property type="match status" value="1"/>
</dbReference>
<evidence type="ECO:0000256" key="1">
    <source>
        <dbReference type="ARBA" id="ARBA00004651"/>
    </source>
</evidence>
<feature type="transmembrane region" description="Helical" evidence="6">
    <location>
        <begin position="196"/>
        <end position="217"/>
    </location>
</feature>
<dbReference type="EMBL" id="AP018042">
    <property type="protein sequence ID" value="BAX81874.1"/>
    <property type="molecule type" value="Genomic_DNA"/>
</dbReference>
<proteinExistence type="predicted"/>
<dbReference type="Proteomes" id="UP000218267">
    <property type="component" value="Chromosome"/>
</dbReference>
<keyword evidence="3 6" id="KW-0812">Transmembrane</keyword>
<feature type="transmembrane region" description="Helical" evidence="6">
    <location>
        <begin position="156"/>
        <end position="175"/>
    </location>
</feature>
<reference evidence="9" key="2">
    <citation type="journal article" date="2020" name="Antonie Van Leeuwenhoek">
        <title>Labilibaculum antarcticum sp. nov., a novel facultative anaerobic, psychrotorelant bacterium isolated from marine sediment of Antarctica.</title>
        <authorList>
            <person name="Watanabe M."/>
            <person name="Kojima H."/>
            <person name="Fukui M."/>
        </authorList>
    </citation>
    <scope>NUCLEOTIDE SEQUENCE [LARGE SCALE GENOMIC DNA]</scope>
    <source>
        <strain evidence="9">SPP2</strain>
    </source>
</reference>
<evidence type="ECO:0000256" key="5">
    <source>
        <dbReference type="ARBA" id="ARBA00023136"/>
    </source>
</evidence>
<dbReference type="GO" id="GO:0005886">
    <property type="term" value="C:plasma membrane"/>
    <property type="evidence" value="ECO:0007669"/>
    <property type="project" value="UniProtKB-SubCell"/>
</dbReference>
<dbReference type="AlphaFoldDB" id="A0A1Y1CNM7"/>
<dbReference type="RefSeq" id="WP_096431681.1">
    <property type="nucleotide sequence ID" value="NZ_AP018042.1"/>
</dbReference>
<evidence type="ECO:0000256" key="2">
    <source>
        <dbReference type="ARBA" id="ARBA00022475"/>
    </source>
</evidence>
<feature type="transmembrane region" description="Helical" evidence="6">
    <location>
        <begin position="15"/>
        <end position="37"/>
    </location>
</feature>
<dbReference type="Gene3D" id="3.30.70.120">
    <property type="match status" value="1"/>
</dbReference>
<evidence type="ECO:0000313" key="9">
    <source>
        <dbReference type="Proteomes" id="UP000218267"/>
    </source>
</evidence>
<evidence type="ECO:0000256" key="3">
    <source>
        <dbReference type="ARBA" id="ARBA00022692"/>
    </source>
</evidence>
<keyword evidence="4 6" id="KW-1133">Transmembrane helix</keyword>
<feature type="transmembrane region" description="Helical" evidence="6">
    <location>
        <begin position="130"/>
        <end position="150"/>
    </location>
</feature>
<accession>A0A1Y1CNM7</accession>
<evidence type="ECO:0000256" key="4">
    <source>
        <dbReference type="ARBA" id="ARBA00022989"/>
    </source>
</evidence>
<dbReference type="InterPro" id="IPR015867">
    <property type="entry name" value="N-reg_PII/ATP_PRibTrfase_C"/>
</dbReference>
<dbReference type="PANTHER" id="PTHR33545">
    <property type="entry name" value="UPF0750 MEMBRANE PROTEIN YITT-RELATED"/>
    <property type="match status" value="1"/>
</dbReference>
<gene>
    <name evidence="8" type="ORF">ALGA_3582</name>
</gene>
<name>A0A1Y1CNM7_9BACT</name>
<dbReference type="KEGG" id="mbas:ALGA_3582"/>
<dbReference type="InterPro" id="IPR051461">
    <property type="entry name" value="UPF0750_membrane"/>
</dbReference>
<feature type="domain" description="DUF2179" evidence="7">
    <location>
        <begin position="274"/>
        <end position="325"/>
    </location>
</feature>
<evidence type="ECO:0000313" key="8">
    <source>
        <dbReference type="EMBL" id="BAX81874.1"/>
    </source>
</evidence>
<dbReference type="InterPro" id="IPR019264">
    <property type="entry name" value="DUF2179"/>
</dbReference>
<comment type="subcellular location">
    <subcellularLocation>
        <location evidence="1">Cell membrane</location>
        <topology evidence="1">Multi-pass membrane protein</topology>
    </subcellularLocation>
</comment>
<reference evidence="8 9" key="1">
    <citation type="journal article" date="2018" name="Mar. Genomics">
        <title>Complete genome sequence of Marinifilaceae bacterium strain SPP2, isolated from the Antarctic marine sediment.</title>
        <authorList>
            <person name="Watanabe M."/>
            <person name="Kojima H."/>
            <person name="Fukui M."/>
        </authorList>
    </citation>
    <scope>NUCLEOTIDE SEQUENCE [LARGE SCALE GENOMIC DNA]</scope>
    <source>
        <strain evidence="8 9">SPP2</strain>
    </source>
</reference>